<dbReference type="PANTHER" id="PTHR36175">
    <property type="entry name" value="CYANOPHYCINASE"/>
    <property type="match status" value="1"/>
</dbReference>
<evidence type="ECO:0000256" key="1">
    <source>
        <dbReference type="ARBA" id="ARBA00001092"/>
    </source>
</evidence>
<evidence type="ECO:0000256" key="8">
    <source>
        <dbReference type="ARBA" id="ARBA00022825"/>
    </source>
</evidence>
<dbReference type="Proteomes" id="UP001056535">
    <property type="component" value="Chromosome"/>
</dbReference>
<accession>A0ABY4YFF9</accession>
<keyword evidence="10" id="KW-0121">Carboxypeptidase</keyword>
<reference evidence="10" key="1">
    <citation type="submission" date="2022-06" db="EMBL/GenBank/DDBJ databases">
        <title>Ornithinimicrobium JY.X270.</title>
        <authorList>
            <person name="Huang Y."/>
        </authorList>
    </citation>
    <scope>NUCLEOTIDE SEQUENCE</scope>
    <source>
        <strain evidence="10">JY.X270</strain>
    </source>
</reference>
<dbReference type="InterPro" id="IPR029062">
    <property type="entry name" value="Class_I_gatase-like"/>
</dbReference>
<dbReference type="GO" id="GO:0008241">
    <property type="term" value="F:peptidyl-dipeptidase activity"/>
    <property type="evidence" value="ECO:0007669"/>
    <property type="project" value="UniProtKB-EC"/>
</dbReference>
<dbReference type="RefSeq" id="WP_252618965.1">
    <property type="nucleotide sequence ID" value="NZ_CP099490.1"/>
</dbReference>
<organism evidence="10 11">
    <name type="scientific">Ornithinimicrobium cryptoxanthini</name>
    <dbReference type="NCBI Taxonomy" id="2934161"/>
    <lineage>
        <taxon>Bacteria</taxon>
        <taxon>Bacillati</taxon>
        <taxon>Actinomycetota</taxon>
        <taxon>Actinomycetes</taxon>
        <taxon>Micrococcales</taxon>
        <taxon>Ornithinimicrobiaceae</taxon>
        <taxon>Ornithinimicrobium</taxon>
    </lineage>
</organism>
<feature type="compositionally biased region" description="Polar residues" evidence="9">
    <location>
        <begin position="1"/>
        <end position="15"/>
    </location>
</feature>
<sequence length="310" mass="32701">MSTHNGSVPGSAEPSSQEHTRRTLLVIGGAEDKRRRTLVLKRFVELAGGREARIVVIPTASSMAEEAFDVYQSVFGRLRSREVSLVNPQTRLETSEPSLAEAIDNATGVFVTGGNQLKLGQLIVGTPLHEAITRAYHRGAVISGTSAGASVLSQFMISMGEEGVAPRQRVSQLSAGLGLLPGVILDQHFGQRTRYARLLSLVAASPSLLGVGIDEDTAAEIVDERSMTVVGSGAVYVVDARAAVSDAHEARHAAPLMVSGAVVHSLPYGAHFDLGAAQLLDFQEMHPEVAVVTSPTDAHDTANAAAALRR</sequence>
<evidence type="ECO:0000313" key="11">
    <source>
        <dbReference type="Proteomes" id="UP001056535"/>
    </source>
</evidence>
<dbReference type="PANTHER" id="PTHR36175:SF1">
    <property type="entry name" value="CYANOPHYCINASE"/>
    <property type="match status" value="1"/>
</dbReference>
<keyword evidence="6" id="KW-0645">Protease</keyword>
<comment type="similarity">
    <text evidence="3">Belongs to the peptidase S51 family.</text>
</comment>
<name>A0ABY4YFF9_9MICO</name>
<dbReference type="EMBL" id="CP099490">
    <property type="protein sequence ID" value="USQ74892.1"/>
    <property type="molecule type" value="Genomic_DNA"/>
</dbReference>
<dbReference type="NCBIfam" id="TIGR02069">
    <property type="entry name" value="cyanophycinase"/>
    <property type="match status" value="1"/>
</dbReference>
<evidence type="ECO:0000256" key="9">
    <source>
        <dbReference type="SAM" id="MobiDB-lite"/>
    </source>
</evidence>
<dbReference type="GO" id="GO:0004180">
    <property type="term" value="F:carboxypeptidase activity"/>
    <property type="evidence" value="ECO:0007669"/>
    <property type="project" value="UniProtKB-KW"/>
</dbReference>
<keyword evidence="11" id="KW-1185">Reference proteome</keyword>
<evidence type="ECO:0000256" key="5">
    <source>
        <dbReference type="ARBA" id="ARBA00015719"/>
    </source>
</evidence>
<evidence type="ECO:0000256" key="6">
    <source>
        <dbReference type="ARBA" id="ARBA00022670"/>
    </source>
</evidence>
<keyword evidence="8" id="KW-0720">Serine protease</keyword>
<proteinExistence type="inferred from homology"/>
<dbReference type="CDD" id="cd03145">
    <property type="entry name" value="GAT1_cyanophycinase"/>
    <property type="match status" value="1"/>
</dbReference>
<dbReference type="InterPro" id="IPR005320">
    <property type="entry name" value="Peptidase_S51"/>
</dbReference>
<dbReference type="PIRSF" id="PIRSF032067">
    <property type="entry name" value="Cyanophycinase"/>
    <property type="match status" value="1"/>
</dbReference>
<dbReference type="InterPro" id="IPR011811">
    <property type="entry name" value="Peptidase_S51_cyanophycinase"/>
</dbReference>
<feature type="region of interest" description="Disordered" evidence="9">
    <location>
        <begin position="1"/>
        <end position="20"/>
    </location>
</feature>
<comment type="catalytic activity">
    <reaction evidence="1">
        <text>[L-4-(L-arginin-2-N-yl)aspartate](n) + H2O = [L-4-(L-arginin-2-N-yl)aspartate](n-1) + L-4-(L-arginin-2-N-yl)aspartate</text>
        <dbReference type="Rhea" id="RHEA:12845"/>
        <dbReference type="Rhea" id="RHEA-COMP:13728"/>
        <dbReference type="Rhea" id="RHEA-COMP:13734"/>
        <dbReference type="ChEBI" id="CHEBI:15377"/>
        <dbReference type="ChEBI" id="CHEBI:137986"/>
        <dbReference type="ChEBI" id="CHEBI:137991"/>
        <dbReference type="EC" id="3.4.15.6"/>
    </reaction>
</comment>
<evidence type="ECO:0000256" key="7">
    <source>
        <dbReference type="ARBA" id="ARBA00022801"/>
    </source>
</evidence>
<dbReference type="SUPFAM" id="SSF52317">
    <property type="entry name" value="Class I glutamine amidotransferase-like"/>
    <property type="match status" value="1"/>
</dbReference>
<dbReference type="Gene3D" id="3.40.50.880">
    <property type="match status" value="1"/>
</dbReference>
<comment type="function">
    <text evidence="2">Exopeptidase that catalyzes the hydrolytic cleavage of multi-L-arginyl-poly-L-aspartic acid (cyanophycin; a water-insoluble reserve polymer) into aspartate-arginine dipeptides.</text>
</comment>
<evidence type="ECO:0000256" key="2">
    <source>
        <dbReference type="ARBA" id="ARBA00002039"/>
    </source>
</evidence>
<protein>
    <recommendedName>
        <fullName evidence="5">Cyanophycinase</fullName>
        <ecNumber evidence="4">3.4.15.6</ecNumber>
    </recommendedName>
</protein>
<dbReference type="EC" id="3.4.15.6" evidence="4"/>
<dbReference type="Pfam" id="PF03575">
    <property type="entry name" value="Peptidase_S51"/>
    <property type="match status" value="1"/>
</dbReference>
<evidence type="ECO:0000313" key="10">
    <source>
        <dbReference type="EMBL" id="USQ74892.1"/>
    </source>
</evidence>
<evidence type="ECO:0000256" key="4">
    <source>
        <dbReference type="ARBA" id="ARBA00013115"/>
    </source>
</evidence>
<evidence type="ECO:0000256" key="3">
    <source>
        <dbReference type="ARBA" id="ARBA00006534"/>
    </source>
</evidence>
<keyword evidence="7 10" id="KW-0378">Hydrolase</keyword>
<gene>
    <name evidence="10" type="ORF">NF557_09470</name>
</gene>